<dbReference type="InterPro" id="IPR002487">
    <property type="entry name" value="TF_Kbox"/>
</dbReference>
<feature type="compositionally biased region" description="Polar residues" evidence="2">
    <location>
        <begin position="356"/>
        <end position="366"/>
    </location>
</feature>
<feature type="domain" description="K-box" evidence="3">
    <location>
        <begin position="224"/>
        <end position="307"/>
    </location>
</feature>
<comment type="caution">
    <text evidence="4">The sequence shown here is derived from an EMBL/GenBank/DDBJ whole genome shotgun (WGS) entry which is preliminary data.</text>
</comment>
<protein>
    <recommendedName>
        <fullName evidence="3">K-box domain-containing protein</fullName>
    </recommendedName>
</protein>
<organism evidence="4 5">
    <name type="scientific">Heracleum sosnowskyi</name>
    <dbReference type="NCBI Taxonomy" id="360622"/>
    <lineage>
        <taxon>Eukaryota</taxon>
        <taxon>Viridiplantae</taxon>
        <taxon>Streptophyta</taxon>
        <taxon>Embryophyta</taxon>
        <taxon>Tracheophyta</taxon>
        <taxon>Spermatophyta</taxon>
        <taxon>Magnoliopsida</taxon>
        <taxon>eudicotyledons</taxon>
        <taxon>Gunneridae</taxon>
        <taxon>Pentapetalae</taxon>
        <taxon>asterids</taxon>
        <taxon>campanulids</taxon>
        <taxon>Apiales</taxon>
        <taxon>Apiaceae</taxon>
        <taxon>Apioideae</taxon>
        <taxon>apioid superclade</taxon>
        <taxon>Tordylieae</taxon>
        <taxon>Tordyliinae</taxon>
        <taxon>Heracleum</taxon>
    </lineage>
</organism>
<dbReference type="PROSITE" id="PS51297">
    <property type="entry name" value="K_BOX"/>
    <property type="match status" value="1"/>
</dbReference>
<dbReference type="Proteomes" id="UP001237642">
    <property type="component" value="Unassembled WGS sequence"/>
</dbReference>
<evidence type="ECO:0000256" key="2">
    <source>
        <dbReference type="SAM" id="MobiDB-lite"/>
    </source>
</evidence>
<keyword evidence="1" id="KW-0175">Coiled coil</keyword>
<dbReference type="GO" id="GO:0005634">
    <property type="term" value="C:nucleus"/>
    <property type="evidence" value="ECO:0007669"/>
    <property type="project" value="InterPro"/>
</dbReference>
<dbReference type="EMBL" id="JAUIZM010000020">
    <property type="protein sequence ID" value="KAK1352085.1"/>
    <property type="molecule type" value="Genomic_DNA"/>
</dbReference>
<keyword evidence="5" id="KW-1185">Reference proteome</keyword>
<name>A0AAD8GNH8_9APIA</name>
<evidence type="ECO:0000313" key="5">
    <source>
        <dbReference type="Proteomes" id="UP001237642"/>
    </source>
</evidence>
<feature type="region of interest" description="Disordered" evidence="2">
    <location>
        <begin position="332"/>
        <end position="366"/>
    </location>
</feature>
<evidence type="ECO:0000256" key="1">
    <source>
        <dbReference type="SAM" id="Coils"/>
    </source>
</evidence>
<evidence type="ECO:0000259" key="3">
    <source>
        <dbReference type="PROSITE" id="PS51297"/>
    </source>
</evidence>
<proteinExistence type="predicted"/>
<dbReference type="Pfam" id="PF01486">
    <property type="entry name" value="K-box"/>
    <property type="match status" value="1"/>
</dbReference>
<reference evidence="4" key="1">
    <citation type="submission" date="2023-02" db="EMBL/GenBank/DDBJ databases">
        <title>Genome of toxic invasive species Heracleum sosnowskyi carries increased number of genes despite the absence of recent whole-genome duplications.</title>
        <authorList>
            <person name="Schelkunov M."/>
            <person name="Shtratnikova V."/>
            <person name="Makarenko M."/>
            <person name="Klepikova A."/>
            <person name="Omelchenko D."/>
            <person name="Novikova G."/>
            <person name="Obukhova E."/>
            <person name="Bogdanov V."/>
            <person name="Penin A."/>
            <person name="Logacheva M."/>
        </authorList>
    </citation>
    <scope>NUCLEOTIDE SEQUENCE</scope>
    <source>
        <strain evidence="4">Hsosn_3</strain>
        <tissue evidence="4">Leaf</tissue>
    </source>
</reference>
<feature type="coiled-coil region" evidence="1">
    <location>
        <begin position="191"/>
        <end position="304"/>
    </location>
</feature>
<accession>A0AAD8GNH8</accession>
<reference evidence="4" key="2">
    <citation type="submission" date="2023-05" db="EMBL/GenBank/DDBJ databases">
        <authorList>
            <person name="Schelkunov M.I."/>
        </authorList>
    </citation>
    <scope>NUCLEOTIDE SEQUENCE</scope>
    <source>
        <strain evidence="4">Hsosn_3</strain>
        <tissue evidence="4">Leaf</tissue>
    </source>
</reference>
<sequence length="366" mass="42442">MKLYKNDYAASSRKYYNSTAASCFNSTATNSSFYSYLQTSPYSNYPDNLHLKYHGAKDQETQGEIKIIRKGDTISLRDLLFTKDRDYLVRYNGDQQVKAAHLAGKDGRVVRKSLTLGFDDSDFPFLSDTMEQEAFRELDRSFFWGPYDQFHWGLRINSHCINEKLGYIYRSDIYDEDMGMRREMGRGKIEIAKIENANSSMEQTLARYNKRVESSENSAVEQEVPKEVREVECLKQELADLKLKNMQLLGEDLSGLGLKELQQLEQLLNEGLLSVKDKNEEYLLEQLELSRKKEELLLEQLSRQKPNALPDLMSGYLEHEVPRNEYEVMTNLYLGPSPPPDNVQRKRKTLERETETPSGTSDRQIE</sequence>
<dbReference type="GO" id="GO:0003700">
    <property type="term" value="F:DNA-binding transcription factor activity"/>
    <property type="evidence" value="ECO:0007669"/>
    <property type="project" value="InterPro"/>
</dbReference>
<dbReference type="AlphaFoldDB" id="A0AAD8GNH8"/>
<gene>
    <name evidence="4" type="ORF">POM88_053799</name>
</gene>
<evidence type="ECO:0000313" key="4">
    <source>
        <dbReference type="EMBL" id="KAK1352085.1"/>
    </source>
</evidence>